<dbReference type="EMBL" id="AFYH01090650">
    <property type="status" value="NOT_ANNOTATED_CDS"/>
    <property type="molecule type" value="Genomic_DNA"/>
</dbReference>
<dbReference type="GO" id="GO:0048476">
    <property type="term" value="C:Holliday junction resolvase complex"/>
    <property type="evidence" value="ECO:0007669"/>
    <property type="project" value="UniProtKB-UniRule"/>
</dbReference>
<evidence type="ECO:0000256" key="1">
    <source>
        <dbReference type="ARBA" id="ARBA00001946"/>
    </source>
</evidence>
<dbReference type="GO" id="GO:0005634">
    <property type="term" value="C:nucleus"/>
    <property type="evidence" value="ECO:0007669"/>
    <property type="project" value="UniProtKB-SubCell"/>
</dbReference>
<evidence type="ECO:0000313" key="16">
    <source>
        <dbReference type="Ensembl" id="ENSLACP00000014417.1"/>
    </source>
</evidence>
<evidence type="ECO:0000313" key="17">
    <source>
        <dbReference type="Proteomes" id="UP000008672"/>
    </source>
</evidence>
<comment type="subunit">
    <text evidence="13">Interacts with EME1.</text>
</comment>
<dbReference type="FunFam" id="1.10.10.10:FF:000307">
    <property type="entry name" value="Crossover junction endonuclease MUS81"/>
    <property type="match status" value="1"/>
</dbReference>
<organism evidence="16 17">
    <name type="scientific">Latimeria chalumnae</name>
    <name type="common">Coelacanth</name>
    <dbReference type="NCBI Taxonomy" id="7897"/>
    <lineage>
        <taxon>Eukaryota</taxon>
        <taxon>Metazoa</taxon>
        <taxon>Chordata</taxon>
        <taxon>Craniata</taxon>
        <taxon>Vertebrata</taxon>
        <taxon>Euteleostomi</taxon>
        <taxon>Coelacanthiformes</taxon>
        <taxon>Coelacanthidae</taxon>
        <taxon>Latimeria</taxon>
    </lineage>
</organism>
<proteinExistence type="inferred from homology"/>
<dbReference type="EMBL" id="AFYH01090648">
    <property type="status" value="NOT_ANNOTATED_CDS"/>
    <property type="molecule type" value="Genomic_DNA"/>
</dbReference>
<evidence type="ECO:0000256" key="12">
    <source>
        <dbReference type="ARBA" id="ARBA00023242"/>
    </source>
</evidence>
<dbReference type="eggNOG" id="KOG2379">
    <property type="taxonomic scope" value="Eukaryota"/>
</dbReference>
<dbReference type="FunCoup" id="H3AXP6">
    <property type="interactions" value="987"/>
</dbReference>
<dbReference type="Gene3D" id="6.20.60.10">
    <property type="match status" value="1"/>
</dbReference>
<evidence type="ECO:0000256" key="11">
    <source>
        <dbReference type="ARBA" id="ARBA00023204"/>
    </source>
</evidence>
<evidence type="ECO:0000256" key="2">
    <source>
        <dbReference type="ARBA" id="ARBA00004123"/>
    </source>
</evidence>
<evidence type="ECO:0000256" key="10">
    <source>
        <dbReference type="ARBA" id="ARBA00023172"/>
    </source>
</evidence>
<reference evidence="16" key="2">
    <citation type="submission" date="2025-08" db="UniProtKB">
        <authorList>
            <consortium name="Ensembl"/>
        </authorList>
    </citation>
    <scope>IDENTIFICATION</scope>
</reference>
<dbReference type="GO" id="GO:0006308">
    <property type="term" value="P:DNA catabolic process"/>
    <property type="evidence" value="ECO:0007669"/>
    <property type="project" value="UniProtKB-UniRule"/>
</dbReference>
<reference evidence="17" key="1">
    <citation type="submission" date="2011-08" db="EMBL/GenBank/DDBJ databases">
        <title>The draft genome of Latimeria chalumnae.</title>
        <authorList>
            <person name="Di Palma F."/>
            <person name="Alfoldi J."/>
            <person name="Johnson J."/>
            <person name="Berlin A."/>
            <person name="Gnerre S."/>
            <person name="Jaffe D."/>
            <person name="MacCallum I."/>
            <person name="Young S."/>
            <person name="Walker B.J."/>
            <person name="Lander E."/>
            <person name="Lindblad-Toh K."/>
        </authorList>
    </citation>
    <scope>NUCLEOTIDE SEQUENCE [LARGE SCALE GENOMIC DNA]</scope>
    <source>
        <strain evidence="17">Wild caught</strain>
    </source>
</reference>
<dbReference type="GO" id="GO:0000727">
    <property type="term" value="P:double-strand break repair via break-induced replication"/>
    <property type="evidence" value="ECO:0007669"/>
    <property type="project" value="UniProtKB-UniRule"/>
</dbReference>
<dbReference type="GO" id="GO:0008821">
    <property type="term" value="F:crossover junction DNA endonuclease activity"/>
    <property type="evidence" value="ECO:0007669"/>
    <property type="project" value="UniProtKB-UniRule"/>
</dbReference>
<dbReference type="Pfam" id="PF21136">
    <property type="entry name" value="WHD_MUS81"/>
    <property type="match status" value="1"/>
</dbReference>
<evidence type="ECO:0000259" key="15">
    <source>
        <dbReference type="Pfam" id="PF21136"/>
    </source>
</evidence>
<feature type="compositionally biased region" description="Low complexity" evidence="14">
    <location>
        <begin position="327"/>
        <end position="339"/>
    </location>
</feature>
<evidence type="ECO:0000256" key="14">
    <source>
        <dbReference type="SAM" id="MobiDB-lite"/>
    </source>
</evidence>
<dbReference type="InterPro" id="IPR047417">
    <property type="entry name" value="WHD_MUS81"/>
</dbReference>
<dbReference type="EMBL" id="AFYH01090652">
    <property type="status" value="NOT_ANNOTATED_CDS"/>
    <property type="molecule type" value="Genomic_DNA"/>
</dbReference>
<comment type="similarity">
    <text evidence="3 13">Belongs to the XPF family.</text>
</comment>
<feature type="region of interest" description="Disordered" evidence="14">
    <location>
        <begin position="143"/>
        <end position="164"/>
    </location>
</feature>
<dbReference type="InParanoid" id="H3AXP6"/>
<dbReference type="GO" id="GO:0046872">
    <property type="term" value="F:metal ion binding"/>
    <property type="evidence" value="ECO:0007669"/>
    <property type="project" value="UniProtKB-UniRule"/>
</dbReference>
<dbReference type="GO" id="GO:0031573">
    <property type="term" value="P:mitotic intra-S DNA damage checkpoint signaling"/>
    <property type="evidence" value="ECO:0007669"/>
    <property type="project" value="TreeGrafter"/>
</dbReference>
<dbReference type="InterPro" id="IPR027421">
    <property type="entry name" value="DNA_pol_lamdba_lyase_dom_sf"/>
</dbReference>
<dbReference type="Bgee" id="ENSLACG00000012687">
    <property type="expression patterns" value="Expressed in post-anal tail muscle"/>
</dbReference>
<dbReference type="Proteomes" id="UP000008672">
    <property type="component" value="Unassembled WGS sequence"/>
</dbReference>
<comment type="subcellular location">
    <subcellularLocation>
        <location evidence="2 13">Nucleus</location>
    </subcellularLocation>
</comment>
<comment type="cofactor">
    <cofactor evidence="1 13">
        <name>Mg(2+)</name>
        <dbReference type="ChEBI" id="CHEBI:18420"/>
    </cofactor>
</comment>
<dbReference type="Ensembl" id="ENSLACT00000014517.1">
    <property type="protein sequence ID" value="ENSLACP00000014417.1"/>
    <property type="gene ID" value="ENSLACG00000012687.1"/>
</dbReference>
<feature type="compositionally biased region" description="Basic and acidic residues" evidence="14">
    <location>
        <begin position="154"/>
        <end position="164"/>
    </location>
</feature>
<evidence type="ECO:0000256" key="9">
    <source>
        <dbReference type="ARBA" id="ARBA00022842"/>
    </source>
</evidence>
<accession>H3AXP6</accession>
<sequence>FSSKMASSVQYGRKKPLPTCPNPLFLQWLTEWRDAATEKGQKTQFVYQKQCKTEFKKKIICLSHKGADFQDSVPGRATKKCKLKKKKKKKRTFWVVQRHRSMPCQVQAPLSSLKRRGDMLVSGGWAIAYHEYAGLGRLSTSEQSWVRPTKKKKEQGSKKPREYVPQKRSGGYAVLLTLYRDTKNPNGRGFMTKSELQREAQALCEKSFTLTHAGSKYTAWSSVSTLIQKGLVIKTNSPARYSLTEKGLELAEKMEQGEGSLRVEAATALSALVHQRVDLTQAASTGGAEVEEPLPAVALTSRVDLNDTGRGAKQSGGVGYEERTMGSSSSEHSQDSLESGTDCRRPPLKHAPEFTLRPGQFRIILCVDFIETTGGVSLRKQELVTELKKNGVPFDVRKLHVGDFLWIAQEKVTPVPGKQKL</sequence>
<keyword evidence="4 13" id="KW-0540">Nuclease</keyword>
<dbReference type="STRING" id="7897.ENSLACP00000014417"/>
<keyword evidence="17" id="KW-1185">Reference proteome</keyword>
<feature type="region of interest" description="Disordered" evidence="14">
    <location>
        <begin position="305"/>
        <end position="351"/>
    </location>
</feature>
<dbReference type="EMBL" id="AFYH01090651">
    <property type="status" value="NOT_ANNOTATED_CDS"/>
    <property type="molecule type" value="Genomic_DNA"/>
</dbReference>
<dbReference type="AlphaFoldDB" id="H3AXP6"/>
<name>H3AXP6_LATCH</name>
<dbReference type="GO" id="GO:0048257">
    <property type="term" value="F:3'-flap endonuclease activity"/>
    <property type="evidence" value="ECO:0007669"/>
    <property type="project" value="TreeGrafter"/>
</dbReference>
<keyword evidence="6 13" id="KW-0255">Endonuclease</keyword>
<keyword evidence="12 13" id="KW-0539">Nucleus</keyword>
<dbReference type="GO" id="GO:0000712">
    <property type="term" value="P:resolution of meiotic recombination intermediates"/>
    <property type="evidence" value="ECO:0007669"/>
    <property type="project" value="TreeGrafter"/>
</dbReference>
<dbReference type="EMBL" id="AFYH01090649">
    <property type="status" value="NOT_ANNOTATED_CDS"/>
    <property type="molecule type" value="Genomic_DNA"/>
</dbReference>
<reference evidence="16" key="3">
    <citation type="submission" date="2025-09" db="UniProtKB">
        <authorList>
            <consortium name="Ensembl"/>
        </authorList>
    </citation>
    <scope>IDENTIFICATION</scope>
</reference>
<keyword evidence="11 13" id="KW-0234">DNA repair</keyword>
<dbReference type="EMBL" id="AFYH01090655">
    <property type="status" value="NOT_ANNOTATED_CDS"/>
    <property type="molecule type" value="Genomic_DNA"/>
</dbReference>
<dbReference type="GO" id="GO:0003677">
    <property type="term" value="F:DNA binding"/>
    <property type="evidence" value="ECO:0007669"/>
    <property type="project" value="UniProtKB-UniRule"/>
</dbReference>
<keyword evidence="7 13" id="KW-0227">DNA damage</keyword>
<dbReference type="PANTHER" id="PTHR13451">
    <property type="entry name" value="CLASS II CROSSOVER JUNCTION ENDONUCLEASE MUS81"/>
    <property type="match status" value="1"/>
</dbReference>
<evidence type="ECO:0000256" key="4">
    <source>
        <dbReference type="ARBA" id="ARBA00022722"/>
    </source>
</evidence>
<evidence type="ECO:0000256" key="3">
    <source>
        <dbReference type="ARBA" id="ARBA00010015"/>
    </source>
</evidence>
<comment type="function">
    <text evidence="13">Interacts with EME1 to form a DNA structure-specific endonuclease with substrate preference for branched DNA structures with a 5'-end at the branch nick. Typical substrates include 3'-flap structures, D-loops, replication forks and nicked Holliday junctions. May be required in mitosis for the processing of stalled or collapsed replication fork intermediates. May be required in meiosis for the repair of meiosis-specific double strand breaks subsequent to single-end invasion (SEI).</text>
</comment>
<protein>
    <recommendedName>
        <fullName evidence="13">Crossover junction endonuclease MUS81</fullName>
        <ecNumber evidence="13">3.1.22.-</ecNumber>
    </recommendedName>
</protein>
<dbReference type="InterPro" id="IPR036388">
    <property type="entry name" value="WH-like_DNA-bd_sf"/>
</dbReference>
<feature type="domain" description="MUS81 winged helix" evidence="15">
    <location>
        <begin position="165"/>
        <end position="254"/>
    </location>
</feature>
<evidence type="ECO:0000256" key="5">
    <source>
        <dbReference type="ARBA" id="ARBA00022723"/>
    </source>
</evidence>
<evidence type="ECO:0000256" key="7">
    <source>
        <dbReference type="ARBA" id="ARBA00022763"/>
    </source>
</evidence>
<evidence type="ECO:0000256" key="13">
    <source>
        <dbReference type="RuleBase" id="RU369042"/>
    </source>
</evidence>
<keyword evidence="5 13" id="KW-0479">Metal-binding</keyword>
<dbReference type="InterPro" id="IPR033309">
    <property type="entry name" value="Mus81"/>
</dbReference>
<dbReference type="EC" id="3.1.22.-" evidence="13"/>
<dbReference type="GeneTree" id="ENSGT00390000005498"/>
<keyword evidence="10 13" id="KW-0233">DNA recombination</keyword>
<keyword evidence="8 13" id="KW-0378">Hydrolase</keyword>
<keyword evidence="9 13" id="KW-0460">Magnesium</keyword>
<dbReference type="Gene3D" id="1.10.150.110">
    <property type="entry name" value="DNA polymerase beta, N-terminal domain-like"/>
    <property type="match status" value="1"/>
</dbReference>
<dbReference type="EMBL" id="AFYH01090653">
    <property type="status" value="NOT_ANNOTATED_CDS"/>
    <property type="molecule type" value="Genomic_DNA"/>
</dbReference>
<dbReference type="PANTHER" id="PTHR13451:SF0">
    <property type="entry name" value="CROSSOVER JUNCTION ENDONUCLEASE MUS81"/>
    <property type="match status" value="1"/>
</dbReference>
<dbReference type="Gene3D" id="1.10.10.10">
    <property type="entry name" value="Winged helix-like DNA-binding domain superfamily/Winged helix DNA-binding domain"/>
    <property type="match status" value="1"/>
</dbReference>
<evidence type="ECO:0000256" key="8">
    <source>
        <dbReference type="ARBA" id="ARBA00022801"/>
    </source>
</evidence>
<evidence type="ECO:0000256" key="6">
    <source>
        <dbReference type="ARBA" id="ARBA00022759"/>
    </source>
</evidence>
<dbReference type="HOGENOM" id="CLU_014329_3_0_1"/>
<dbReference type="EMBL" id="AFYH01090654">
    <property type="status" value="NOT_ANNOTATED_CDS"/>
    <property type="molecule type" value="Genomic_DNA"/>
</dbReference>
<dbReference type="CDD" id="cd21036">
    <property type="entry name" value="WH_MUS81"/>
    <property type="match status" value="1"/>
</dbReference>